<organism evidence="1 2">
    <name type="scientific">Mycolicibacterium litorale</name>
    <dbReference type="NCBI Taxonomy" id="758802"/>
    <lineage>
        <taxon>Bacteria</taxon>
        <taxon>Bacillati</taxon>
        <taxon>Actinomycetota</taxon>
        <taxon>Actinomycetes</taxon>
        <taxon>Mycobacteriales</taxon>
        <taxon>Mycobacteriaceae</taxon>
        <taxon>Mycolicibacterium</taxon>
    </lineage>
</organism>
<gene>
    <name evidence="1" type="ORF">MLIT_47240</name>
</gene>
<reference evidence="1 2" key="1">
    <citation type="journal article" date="2019" name="Emerg. Microbes Infect.">
        <title>Comprehensive subspecies identification of 175 nontuberculous mycobacteria species based on 7547 genomic profiles.</title>
        <authorList>
            <person name="Matsumoto Y."/>
            <person name="Kinjo T."/>
            <person name="Motooka D."/>
            <person name="Nabeya D."/>
            <person name="Jung N."/>
            <person name="Uechi K."/>
            <person name="Horii T."/>
            <person name="Iida T."/>
            <person name="Fujita J."/>
            <person name="Nakamura S."/>
        </authorList>
    </citation>
    <scope>NUCLEOTIDE SEQUENCE [LARGE SCALE GENOMIC DNA]</scope>
    <source>
        <strain evidence="1 2">JCM 17423</strain>
    </source>
</reference>
<dbReference type="RefSeq" id="WP_264007068.1">
    <property type="nucleotide sequence ID" value="NZ_AP022586.1"/>
</dbReference>
<proteinExistence type="predicted"/>
<protein>
    <recommendedName>
        <fullName evidence="3">MmyB-like transcription regulator ligand binding domain-containing protein</fullName>
    </recommendedName>
</protein>
<dbReference type="Proteomes" id="UP000466607">
    <property type="component" value="Chromosome"/>
</dbReference>
<evidence type="ECO:0000313" key="2">
    <source>
        <dbReference type="Proteomes" id="UP000466607"/>
    </source>
</evidence>
<sequence length="44" mass="4744">MCGVGDPDQILFVYTTEPGSPSETALRLLASWHDRDEQPAPVGS</sequence>
<dbReference type="AlphaFoldDB" id="A0AAD1ITA0"/>
<evidence type="ECO:0000313" key="1">
    <source>
        <dbReference type="EMBL" id="BBY19132.1"/>
    </source>
</evidence>
<name>A0AAD1ITA0_9MYCO</name>
<evidence type="ECO:0008006" key="3">
    <source>
        <dbReference type="Google" id="ProtNLM"/>
    </source>
</evidence>
<accession>A0AAD1ITA0</accession>
<dbReference type="EMBL" id="AP022586">
    <property type="protein sequence ID" value="BBY19132.1"/>
    <property type="molecule type" value="Genomic_DNA"/>
</dbReference>
<keyword evidence="2" id="KW-1185">Reference proteome</keyword>